<evidence type="ECO:0000313" key="1">
    <source>
        <dbReference type="EMBL" id="DBA01470.1"/>
    </source>
</evidence>
<reference evidence="1" key="1">
    <citation type="submission" date="2022-11" db="EMBL/GenBank/DDBJ databases">
        <authorList>
            <person name="Morgan W.R."/>
            <person name="Tartar A."/>
        </authorList>
    </citation>
    <scope>NUCLEOTIDE SEQUENCE</scope>
    <source>
        <strain evidence="1">ARSEF 373</strain>
    </source>
</reference>
<name>A0AAV2Z6K1_9STRA</name>
<protein>
    <submittedName>
        <fullName evidence="1">Uncharacterized protein</fullName>
    </submittedName>
</protein>
<gene>
    <name evidence="1" type="ORF">N0F65_005589</name>
</gene>
<accession>A0AAV2Z6K1</accession>
<keyword evidence="2" id="KW-1185">Reference proteome</keyword>
<evidence type="ECO:0000313" key="2">
    <source>
        <dbReference type="Proteomes" id="UP001146120"/>
    </source>
</evidence>
<dbReference type="EMBL" id="DAKRPA010000047">
    <property type="protein sequence ID" value="DBA01470.1"/>
    <property type="molecule type" value="Genomic_DNA"/>
</dbReference>
<organism evidence="1 2">
    <name type="scientific">Lagenidium giganteum</name>
    <dbReference type="NCBI Taxonomy" id="4803"/>
    <lineage>
        <taxon>Eukaryota</taxon>
        <taxon>Sar</taxon>
        <taxon>Stramenopiles</taxon>
        <taxon>Oomycota</taxon>
        <taxon>Peronosporomycetes</taxon>
        <taxon>Pythiales</taxon>
        <taxon>Pythiaceae</taxon>
    </lineage>
</organism>
<dbReference type="Proteomes" id="UP001146120">
    <property type="component" value="Unassembled WGS sequence"/>
</dbReference>
<comment type="caution">
    <text evidence="1">The sequence shown here is derived from an EMBL/GenBank/DDBJ whole genome shotgun (WGS) entry which is preliminary data.</text>
</comment>
<proteinExistence type="predicted"/>
<reference evidence="1" key="2">
    <citation type="journal article" date="2023" name="Microbiol Resour">
        <title>Decontamination and Annotation of the Draft Genome Sequence of the Oomycete Lagenidium giganteum ARSEF 373.</title>
        <authorList>
            <person name="Morgan W.R."/>
            <person name="Tartar A."/>
        </authorList>
    </citation>
    <scope>NUCLEOTIDE SEQUENCE</scope>
    <source>
        <strain evidence="1">ARSEF 373</strain>
    </source>
</reference>
<dbReference type="AlphaFoldDB" id="A0AAV2Z6K1"/>
<sequence length="98" mass="10989">MSGAKMVTHDTSVMVNSGVHAQRQDPDVAHLHSARGEENGQVEREDASRCRELLARDFVHDGRVDEMRQHVAHKREAAAVDYDLTRNGQKDMESGSYT</sequence>